<dbReference type="SUPFAM" id="SSF52402">
    <property type="entry name" value="Adenine nucleotide alpha hydrolases-like"/>
    <property type="match status" value="2"/>
</dbReference>
<dbReference type="CDD" id="cd00293">
    <property type="entry name" value="USP-like"/>
    <property type="match status" value="2"/>
</dbReference>
<comment type="similarity">
    <text evidence="1">Belongs to the universal stress protein A family.</text>
</comment>
<dbReference type="Gene3D" id="3.40.50.620">
    <property type="entry name" value="HUPs"/>
    <property type="match status" value="2"/>
</dbReference>
<dbReference type="AlphaFoldDB" id="A0AAW9S3I4"/>
<keyword evidence="4" id="KW-1185">Reference proteome</keyword>
<dbReference type="PANTHER" id="PTHR46268">
    <property type="entry name" value="STRESS RESPONSE PROTEIN NHAX"/>
    <property type="match status" value="1"/>
</dbReference>
<dbReference type="EMBL" id="JBDKWZ010000003">
    <property type="protein sequence ID" value="MEN7547479.1"/>
    <property type="molecule type" value="Genomic_DNA"/>
</dbReference>
<dbReference type="InterPro" id="IPR006015">
    <property type="entry name" value="Universal_stress_UspA"/>
</dbReference>
<feature type="domain" description="UspA" evidence="2">
    <location>
        <begin position="146"/>
        <end position="277"/>
    </location>
</feature>
<dbReference type="Pfam" id="PF00582">
    <property type="entry name" value="Usp"/>
    <property type="match status" value="2"/>
</dbReference>
<dbReference type="Proteomes" id="UP001403385">
    <property type="component" value="Unassembled WGS sequence"/>
</dbReference>
<dbReference type="PANTHER" id="PTHR46268:SF6">
    <property type="entry name" value="UNIVERSAL STRESS PROTEIN UP12"/>
    <property type="match status" value="1"/>
</dbReference>
<dbReference type="InterPro" id="IPR014729">
    <property type="entry name" value="Rossmann-like_a/b/a_fold"/>
</dbReference>
<sequence>MYALKNLVVALDLSKLDETLLQYTFQLSTIINTGKIILVHVAKPDSLKKAVNTHGILVHQKEKLLQVLQEKIEPFRSEPSFEEILIQVKAGEPAAKILEVAYEHKADLIITGRKNLSEGKGHTPKKLIRKALCSVLCLPENATANFSKVLIPVDFSSESKLALEGALPFARKTGMQIECLHIYTVPHGYHTCGKTQEEFAKIMHKNAERRYKCFIKDLDLKGIDISCRYQLDPGHKGPKIIFNIALVEGADLIMMSSKGRTGMAAAFLESTSEKLFHYNFGVPTLVFKNKEHNLTFFEAILKI</sequence>
<accession>A0AAW9S3I4</accession>
<reference evidence="3 4" key="1">
    <citation type="submission" date="2024-04" db="EMBL/GenBank/DDBJ databases">
        <title>Novel genus in family Flammeovirgaceae.</title>
        <authorList>
            <person name="Nguyen T.H."/>
            <person name="Vuong T.Q."/>
            <person name="Le H."/>
            <person name="Kim S.-G."/>
        </authorList>
    </citation>
    <scope>NUCLEOTIDE SEQUENCE [LARGE SCALE GENOMIC DNA]</scope>
    <source>
        <strain evidence="3 4">JCM 23209</strain>
    </source>
</reference>
<comment type="caution">
    <text evidence="3">The sequence shown here is derived from an EMBL/GenBank/DDBJ whole genome shotgun (WGS) entry which is preliminary data.</text>
</comment>
<evidence type="ECO:0000259" key="2">
    <source>
        <dbReference type="Pfam" id="PF00582"/>
    </source>
</evidence>
<evidence type="ECO:0000313" key="3">
    <source>
        <dbReference type="EMBL" id="MEN7547479.1"/>
    </source>
</evidence>
<evidence type="ECO:0000313" key="4">
    <source>
        <dbReference type="Proteomes" id="UP001403385"/>
    </source>
</evidence>
<evidence type="ECO:0000256" key="1">
    <source>
        <dbReference type="ARBA" id="ARBA00008791"/>
    </source>
</evidence>
<dbReference type="RefSeq" id="WP_346820267.1">
    <property type="nucleotide sequence ID" value="NZ_JBDKWZ010000003.1"/>
</dbReference>
<dbReference type="PRINTS" id="PR01438">
    <property type="entry name" value="UNVRSLSTRESS"/>
</dbReference>
<dbReference type="InterPro" id="IPR006016">
    <property type="entry name" value="UspA"/>
</dbReference>
<gene>
    <name evidence="3" type="ORF">AAG747_06150</name>
</gene>
<feature type="domain" description="UspA" evidence="2">
    <location>
        <begin position="5"/>
        <end position="138"/>
    </location>
</feature>
<protein>
    <submittedName>
        <fullName evidence="3">Universal stress protein</fullName>
    </submittedName>
</protein>
<organism evidence="3 4">
    <name type="scientific">Rapidithrix thailandica</name>
    <dbReference type="NCBI Taxonomy" id="413964"/>
    <lineage>
        <taxon>Bacteria</taxon>
        <taxon>Pseudomonadati</taxon>
        <taxon>Bacteroidota</taxon>
        <taxon>Cytophagia</taxon>
        <taxon>Cytophagales</taxon>
        <taxon>Flammeovirgaceae</taxon>
        <taxon>Rapidithrix</taxon>
    </lineage>
</organism>
<proteinExistence type="inferred from homology"/>
<name>A0AAW9S3I4_9BACT</name>